<dbReference type="PRINTS" id="PR00063">
    <property type="entry name" value="RIBOSOMALL27"/>
</dbReference>
<evidence type="ECO:0000313" key="7">
    <source>
        <dbReference type="EMBL" id="CCG82382.1"/>
    </source>
</evidence>
<name>R4XA31_TAPDE</name>
<keyword evidence="8" id="KW-1185">Reference proteome</keyword>
<dbReference type="VEuPathDB" id="FungiDB:TAPDE_002375"/>
<dbReference type="FunFam" id="2.40.50.100:FF:000042">
    <property type="entry name" value="50S ribosomal protein L27"/>
    <property type="match status" value="1"/>
</dbReference>
<evidence type="ECO:0000256" key="5">
    <source>
        <dbReference type="ARBA" id="ARBA00023274"/>
    </source>
</evidence>
<evidence type="ECO:0000256" key="6">
    <source>
        <dbReference type="ARBA" id="ARBA00035267"/>
    </source>
</evidence>
<dbReference type="Pfam" id="PF01016">
    <property type="entry name" value="Ribosomal_L27"/>
    <property type="match status" value="1"/>
</dbReference>
<dbReference type="GO" id="GO:0003735">
    <property type="term" value="F:structural constituent of ribosome"/>
    <property type="evidence" value="ECO:0007669"/>
    <property type="project" value="InterPro"/>
</dbReference>
<comment type="similarity">
    <text evidence="2">Belongs to the bacterial ribosomal protein bL27 family.</text>
</comment>
<dbReference type="GO" id="GO:0006412">
    <property type="term" value="P:translation"/>
    <property type="evidence" value="ECO:0007669"/>
    <property type="project" value="InterPro"/>
</dbReference>
<organism evidence="7 8">
    <name type="scientific">Taphrina deformans (strain PYCC 5710 / ATCC 11124 / CBS 356.35 / IMI 108563 / JCM 9778 / NBRC 8474)</name>
    <name type="common">Peach leaf curl fungus</name>
    <name type="synonym">Lalaria deformans</name>
    <dbReference type="NCBI Taxonomy" id="1097556"/>
    <lineage>
        <taxon>Eukaryota</taxon>
        <taxon>Fungi</taxon>
        <taxon>Dikarya</taxon>
        <taxon>Ascomycota</taxon>
        <taxon>Taphrinomycotina</taxon>
        <taxon>Taphrinomycetes</taxon>
        <taxon>Taphrinales</taxon>
        <taxon>Taphrinaceae</taxon>
        <taxon>Taphrina</taxon>
    </lineage>
</organism>
<dbReference type="PROSITE" id="PS00831">
    <property type="entry name" value="RIBOSOMAL_L27"/>
    <property type="match status" value="1"/>
</dbReference>
<keyword evidence="5" id="KW-0687">Ribonucleoprotein</keyword>
<keyword evidence="4" id="KW-0496">Mitochondrion</keyword>
<dbReference type="STRING" id="1097556.R4XA31"/>
<dbReference type="InterPro" id="IPR018261">
    <property type="entry name" value="Ribosomal_bL27_CS"/>
</dbReference>
<dbReference type="EMBL" id="CAHR02000083">
    <property type="protein sequence ID" value="CCG82382.1"/>
    <property type="molecule type" value="Genomic_DNA"/>
</dbReference>
<gene>
    <name evidence="7" type="ORF">TAPDE_002375</name>
</gene>
<dbReference type="NCBIfam" id="TIGR00062">
    <property type="entry name" value="L27"/>
    <property type="match status" value="1"/>
</dbReference>
<evidence type="ECO:0000256" key="4">
    <source>
        <dbReference type="ARBA" id="ARBA00023128"/>
    </source>
</evidence>
<dbReference type="AlphaFoldDB" id="R4XA31"/>
<protein>
    <recommendedName>
        <fullName evidence="6">Large ribosomal subunit protein bL27m</fullName>
    </recommendedName>
</protein>
<dbReference type="OrthoDB" id="1867012at2759"/>
<dbReference type="GO" id="GO:0005762">
    <property type="term" value="C:mitochondrial large ribosomal subunit"/>
    <property type="evidence" value="ECO:0007669"/>
    <property type="project" value="TreeGrafter"/>
</dbReference>
<accession>R4XA31</accession>
<keyword evidence="3 7" id="KW-0689">Ribosomal protein</keyword>
<evidence type="ECO:0000256" key="2">
    <source>
        <dbReference type="ARBA" id="ARBA00010797"/>
    </source>
</evidence>
<dbReference type="SUPFAM" id="SSF110324">
    <property type="entry name" value="Ribosomal L27 protein-like"/>
    <property type="match status" value="1"/>
</dbReference>
<reference evidence="7 8" key="1">
    <citation type="journal article" date="2013" name="MBio">
        <title>Genome sequencing of the plant pathogen Taphrina deformans, the causal agent of peach leaf curl.</title>
        <authorList>
            <person name="Cisse O.H."/>
            <person name="Almeida J.M.G.C.F."/>
            <person name="Fonseca A."/>
            <person name="Kumar A.A."/>
            <person name="Salojaervi J."/>
            <person name="Overmyer K."/>
            <person name="Hauser P.M."/>
            <person name="Pagni M."/>
        </authorList>
    </citation>
    <scope>NUCLEOTIDE SEQUENCE [LARGE SCALE GENOMIC DNA]</scope>
    <source>
        <strain evidence="8">PYCC 5710 / ATCC 11124 / CBS 356.35 / IMI 108563 / JCM 9778 / NBRC 8474</strain>
    </source>
</reference>
<proteinExistence type="inferred from homology"/>
<sequence length="148" mass="16708">MFSMNRTSLLSSLPNLFTSTAHLSQIRHATKRAGGSARNNRDSAGRRLGVKIYGDQKVRTGNIIVRQRGTVWHPGPNTGLGKDHTIFATEPGFVKFFKDPKQPKRQFVGVVFEKTMSLPRPVGERTLRRLGMSHVQPGEKQKREWQDV</sequence>
<evidence type="ECO:0000256" key="3">
    <source>
        <dbReference type="ARBA" id="ARBA00022980"/>
    </source>
</evidence>
<evidence type="ECO:0000313" key="8">
    <source>
        <dbReference type="Proteomes" id="UP000013776"/>
    </source>
</evidence>
<dbReference type="Gene3D" id="2.40.50.100">
    <property type="match status" value="1"/>
</dbReference>
<dbReference type="eggNOG" id="KOG4600">
    <property type="taxonomic scope" value="Eukaryota"/>
</dbReference>
<evidence type="ECO:0000256" key="1">
    <source>
        <dbReference type="ARBA" id="ARBA00004173"/>
    </source>
</evidence>
<dbReference type="PANTHER" id="PTHR15893:SF0">
    <property type="entry name" value="LARGE RIBOSOMAL SUBUNIT PROTEIN BL27M"/>
    <property type="match status" value="1"/>
</dbReference>
<dbReference type="PANTHER" id="PTHR15893">
    <property type="entry name" value="RIBOSOMAL PROTEIN L27"/>
    <property type="match status" value="1"/>
</dbReference>
<dbReference type="Proteomes" id="UP000013776">
    <property type="component" value="Unassembled WGS sequence"/>
</dbReference>
<comment type="subcellular location">
    <subcellularLocation>
        <location evidence="1">Mitochondrion</location>
    </subcellularLocation>
</comment>
<dbReference type="InterPro" id="IPR001684">
    <property type="entry name" value="Ribosomal_bL27"/>
</dbReference>
<comment type="caution">
    <text evidence="7">The sequence shown here is derived from an EMBL/GenBank/DDBJ whole genome shotgun (WGS) entry which is preliminary data.</text>
</comment>